<evidence type="ECO:0000256" key="3">
    <source>
        <dbReference type="ARBA" id="ARBA00022475"/>
    </source>
</evidence>
<keyword evidence="10" id="KW-1185">Reference proteome</keyword>
<feature type="domain" description="Major facilitator superfamily (MFS) profile" evidence="8">
    <location>
        <begin position="8"/>
        <end position="390"/>
    </location>
</feature>
<feature type="transmembrane region" description="Helical" evidence="7">
    <location>
        <begin position="106"/>
        <end position="126"/>
    </location>
</feature>
<evidence type="ECO:0000313" key="10">
    <source>
        <dbReference type="Proteomes" id="UP001139493"/>
    </source>
</evidence>
<evidence type="ECO:0000313" key="9">
    <source>
        <dbReference type="EMBL" id="MCP2265524.1"/>
    </source>
</evidence>
<dbReference type="InterPro" id="IPR050171">
    <property type="entry name" value="MFS_Transporters"/>
</dbReference>
<gene>
    <name evidence="9" type="ORF">APR03_002880</name>
</gene>
<protein>
    <submittedName>
        <fullName evidence="9">Arabinose efflux permease, MFS family</fullName>
    </submittedName>
</protein>
<feature type="transmembrane region" description="Helical" evidence="7">
    <location>
        <begin position="165"/>
        <end position="189"/>
    </location>
</feature>
<feature type="transmembrane region" description="Helical" evidence="7">
    <location>
        <begin position="336"/>
        <end position="358"/>
    </location>
</feature>
<dbReference type="Gene3D" id="1.20.1250.20">
    <property type="entry name" value="MFS general substrate transporter like domains"/>
    <property type="match status" value="1"/>
</dbReference>
<dbReference type="Pfam" id="PF07690">
    <property type="entry name" value="MFS_1"/>
    <property type="match status" value="1"/>
</dbReference>
<organism evidence="9 10">
    <name type="scientific">Promicromonospora thailandica</name>
    <dbReference type="NCBI Taxonomy" id="765201"/>
    <lineage>
        <taxon>Bacteria</taxon>
        <taxon>Bacillati</taxon>
        <taxon>Actinomycetota</taxon>
        <taxon>Actinomycetes</taxon>
        <taxon>Micrococcales</taxon>
        <taxon>Promicromonosporaceae</taxon>
        <taxon>Promicromonospora</taxon>
    </lineage>
</organism>
<dbReference type="InterPro" id="IPR020846">
    <property type="entry name" value="MFS_dom"/>
</dbReference>
<dbReference type="InterPro" id="IPR036259">
    <property type="entry name" value="MFS_trans_sf"/>
</dbReference>
<dbReference type="GO" id="GO:0005886">
    <property type="term" value="C:plasma membrane"/>
    <property type="evidence" value="ECO:0007669"/>
    <property type="project" value="UniProtKB-SubCell"/>
</dbReference>
<evidence type="ECO:0000256" key="7">
    <source>
        <dbReference type="SAM" id="Phobius"/>
    </source>
</evidence>
<proteinExistence type="predicted"/>
<name>A0A9X2G998_9MICO</name>
<feature type="transmembrane region" description="Helical" evidence="7">
    <location>
        <begin position="138"/>
        <end position="159"/>
    </location>
</feature>
<dbReference type="PROSITE" id="PS00216">
    <property type="entry name" value="SUGAR_TRANSPORT_1"/>
    <property type="match status" value="1"/>
</dbReference>
<evidence type="ECO:0000256" key="6">
    <source>
        <dbReference type="ARBA" id="ARBA00023136"/>
    </source>
</evidence>
<evidence type="ECO:0000256" key="1">
    <source>
        <dbReference type="ARBA" id="ARBA00004651"/>
    </source>
</evidence>
<keyword evidence="5 7" id="KW-1133">Transmembrane helix</keyword>
<keyword evidence="3" id="KW-1003">Cell membrane</keyword>
<keyword evidence="6 7" id="KW-0472">Membrane</keyword>
<dbReference type="PANTHER" id="PTHR23517">
    <property type="entry name" value="RESISTANCE PROTEIN MDTM, PUTATIVE-RELATED-RELATED"/>
    <property type="match status" value="1"/>
</dbReference>
<dbReference type="PROSITE" id="PS50850">
    <property type="entry name" value="MFS"/>
    <property type="match status" value="1"/>
</dbReference>
<evidence type="ECO:0000256" key="4">
    <source>
        <dbReference type="ARBA" id="ARBA00022692"/>
    </source>
</evidence>
<evidence type="ECO:0000256" key="5">
    <source>
        <dbReference type="ARBA" id="ARBA00022989"/>
    </source>
</evidence>
<accession>A0A9X2G998</accession>
<feature type="transmembrane region" description="Helical" evidence="7">
    <location>
        <begin position="364"/>
        <end position="385"/>
    </location>
</feature>
<comment type="caution">
    <text evidence="9">The sequence shown here is derived from an EMBL/GenBank/DDBJ whole genome shotgun (WGS) entry which is preliminary data.</text>
</comment>
<sequence length="399" mass="40263">MQSARSVAGFWILAALFLVAVASSAVPSPLYPIYAQAWGLTPFELTVVFAAYMLGILVSVLVAGRLSDHVGRRPVLVVGTLGIVLSHVLLAAADGFGALVTGRLEQGLAVGVTLGALGAALIDNAPVKNPALASTLNAALPAFALATGSLASGALVEWAPAPQQLVYIVFGSLLVLLTLALFVVPDGAVRRPGALRSLRPAVFVPSGSRTIFRDSAGSIVAAWAIGGLFLSLVPSALLADFDISNHFTAGVLIAVVTATGGLTALLLQRTDARRALLVGLVALILGSALTVASFLTHFLPGVVAAAVIAGVGFGAGFQAPVRLVLATAPATDRAGLISAIYVVSYVAYGLPALVAGLLVPAFGLPAVIAGYGVFVALAASVALALQSGSRTRQVITTVP</sequence>
<keyword evidence="4 7" id="KW-0812">Transmembrane</keyword>
<feature type="transmembrane region" description="Helical" evidence="7">
    <location>
        <begin position="247"/>
        <end position="267"/>
    </location>
</feature>
<dbReference type="InterPro" id="IPR011701">
    <property type="entry name" value="MFS"/>
</dbReference>
<reference evidence="9" key="1">
    <citation type="submission" date="2022-06" db="EMBL/GenBank/DDBJ databases">
        <title>Genomic Encyclopedia of Archaeal and Bacterial Type Strains, Phase II (KMG-II): from individual species to whole genera.</title>
        <authorList>
            <person name="Goeker M."/>
        </authorList>
    </citation>
    <scope>NUCLEOTIDE SEQUENCE</scope>
    <source>
        <strain evidence="9">DSM 26652</strain>
    </source>
</reference>
<dbReference type="SUPFAM" id="SSF103473">
    <property type="entry name" value="MFS general substrate transporter"/>
    <property type="match status" value="1"/>
</dbReference>
<dbReference type="AlphaFoldDB" id="A0A9X2G998"/>
<dbReference type="Proteomes" id="UP001139493">
    <property type="component" value="Unassembled WGS sequence"/>
</dbReference>
<feature type="transmembrane region" description="Helical" evidence="7">
    <location>
        <begin position="75"/>
        <end position="100"/>
    </location>
</feature>
<evidence type="ECO:0000259" key="8">
    <source>
        <dbReference type="PROSITE" id="PS50850"/>
    </source>
</evidence>
<comment type="subcellular location">
    <subcellularLocation>
        <location evidence="1">Cell membrane</location>
        <topology evidence="1">Multi-pass membrane protein</topology>
    </subcellularLocation>
</comment>
<dbReference type="InterPro" id="IPR005829">
    <property type="entry name" value="Sugar_transporter_CS"/>
</dbReference>
<evidence type="ECO:0000256" key="2">
    <source>
        <dbReference type="ARBA" id="ARBA00022448"/>
    </source>
</evidence>
<feature type="transmembrane region" description="Helical" evidence="7">
    <location>
        <begin position="40"/>
        <end position="63"/>
    </location>
</feature>
<dbReference type="RefSeq" id="WP_377155380.1">
    <property type="nucleotide sequence ID" value="NZ_JBHSYR010000002.1"/>
</dbReference>
<feature type="transmembrane region" description="Helical" evidence="7">
    <location>
        <begin position="274"/>
        <end position="295"/>
    </location>
</feature>
<dbReference type="EMBL" id="JAMTCS010000008">
    <property type="protein sequence ID" value="MCP2265524.1"/>
    <property type="molecule type" value="Genomic_DNA"/>
</dbReference>
<feature type="transmembrane region" description="Helical" evidence="7">
    <location>
        <begin position="301"/>
        <end position="324"/>
    </location>
</feature>
<dbReference type="GO" id="GO:0022857">
    <property type="term" value="F:transmembrane transporter activity"/>
    <property type="evidence" value="ECO:0007669"/>
    <property type="project" value="InterPro"/>
</dbReference>
<keyword evidence="2" id="KW-0813">Transport</keyword>
<feature type="transmembrane region" description="Helical" evidence="7">
    <location>
        <begin position="219"/>
        <end position="241"/>
    </location>
</feature>